<evidence type="ECO:0000256" key="4">
    <source>
        <dbReference type="PROSITE-ProRule" id="PRU00335"/>
    </source>
</evidence>
<evidence type="ECO:0000256" key="1">
    <source>
        <dbReference type="ARBA" id="ARBA00023015"/>
    </source>
</evidence>
<dbReference type="KEGG" id="hbh:E4T21_15365"/>
<name>A0A5C1NIT4_9GAMM</name>
<dbReference type="Pfam" id="PF00440">
    <property type="entry name" value="TetR_N"/>
    <property type="match status" value="1"/>
</dbReference>
<dbReference type="InterPro" id="IPR011075">
    <property type="entry name" value="TetR_C"/>
</dbReference>
<dbReference type="Gene3D" id="1.10.357.10">
    <property type="entry name" value="Tetracycline Repressor, domain 2"/>
    <property type="match status" value="1"/>
</dbReference>
<feature type="DNA-binding region" description="H-T-H motif" evidence="4">
    <location>
        <begin position="28"/>
        <end position="47"/>
    </location>
</feature>
<dbReference type="PRINTS" id="PR00455">
    <property type="entry name" value="HTHTETR"/>
</dbReference>
<keyword evidence="1" id="KW-0805">Transcription regulation</keyword>
<dbReference type="OrthoDB" id="4541465at2"/>
<gene>
    <name evidence="6" type="ORF">E4T21_15365</name>
</gene>
<dbReference type="PANTHER" id="PTHR47506">
    <property type="entry name" value="TRANSCRIPTIONAL REGULATORY PROTEIN"/>
    <property type="match status" value="1"/>
</dbReference>
<dbReference type="GO" id="GO:0003677">
    <property type="term" value="F:DNA binding"/>
    <property type="evidence" value="ECO:0007669"/>
    <property type="project" value="UniProtKB-UniRule"/>
</dbReference>
<dbReference type="AlphaFoldDB" id="A0A5C1NIT4"/>
<accession>A0A5C1NIT4</accession>
<keyword evidence="3" id="KW-0804">Transcription</keyword>
<evidence type="ECO:0000256" key="2">
    <source>
        <dbReference type="ARBA" id="ARBA00023125"/>
    </source>
</evidence>
<dbReference type="PROSITE" id="PS50977">
    <property type="entry name" value="HTH_TETR_2"/>
    <property type="match status" value="1"/>
</dbReference>
<dbReference type="Pfam" id="PF16925">
    <property type="entry name" value="TetR_C_13"/>
    <property type="match status" value="1"/>
</dbReference>
<dbReference type="PANTHER" id="PTHR47506:SF6">
    <property type="entry name" value="HTH-TYPE TRANSCRIPTIONAL REPRESSOR NEMR"/>
    <property type="match status" value="1"/>
</dbReference>
<dbReference type="InterPro" id="IPR036271">
    <property type="entry name" value="Tet_transcr_reg_TetR-rel_C_sf"/>
</dbReference>
<keyword evidence="2 4" id="KW-0238">DNA-binding</keyword>
<dbReference type="InterPro" id="IPR009057">
    <property type="entry name" value="Homeodomain-like_sf"/>
</dbReference>
<evidence type="ECO:0000313" key="6">
    <source>
        <dbReference type="EMBL" id="QEM82770.1"/>
    </source>
</evidence>
<organism evidence="6 7">
    <name type="scientific">Halomonas binhaiensis</name>
    <dbReference type="NCBI Taxonomy" id="2562282"/>
    <lineage>
        <taxon>Bacteria</taxon>
        <taxon>Pseudomonadati</taxon>
        <taxon>Pseudomonadota</taxon>
        <taxon>Gammaproteobacteria</taxon>
        <taxon>Oceanospirillales</taxon>
        <taxon>Halomonadaceae</taxon>
        <taxon>Halomonas</taxon>
    </lineage>
</organism>
<feature type="domain" description="HTH tetR-type" evidence="5">
    <location>
        <begin position="5"/>
        <end position="65"/>
    </location>
</feature>
<evidence type="ECO:0000256" key="3">
    <source>
        <dbReference type="ARBA" id="ARBA00023163"/>
    </source>
</evidence>
<dbReference type="InterPro" id="IPR001647">
    <property type="entry name" value="HTH_TetR"/>
</dbReference>
<keyword evidence="7" id="KW-1185">Reference proteome</keyword>
<reference evidence="6" key="1">
    <citation type="submission" date="2021-02" db="EMBL/GenBank/DDBJ databases">
        <title>Strain Y2R2, a novel species of the genus Halomonas.</title>
        <authorList>
            <person name="Huang H."/>
        </authorList>
    </citation>
    <scope>NUCLEOTIDE SEQUENCE</scope>
    <source>
        <strain evidence="6">Y2R2</strain>
    </source>
</reference>
<proteinExistence type="predicted"/>
<dbReference type="SUPFAM" id="SSF48498">
    <property type="entry name" value="Tetracyclin repressor-like, C-terminal domain"/>
    <property type="match status" value="1"/>
</dbReference>
<dbReference type="Proteomes" id="UP000324285">
    <property type="component" value="Chromosome"/>
</dbReference>
<evidence type="ECO:0000313" key="7">
    <source>
        <dbReference type="Proteomes" id="UP000324285"/>
    </source>
</evidence>
<dbReference type="EMBL" id="CP038437">
    <property type="protein sequence ID" value="QEM82770.1"/>
    <property type="molecule type" value="Genomic_DNA"/>
</dbReference>
<protein>
    <submittedName>
        <fullName evidence="6">TetR family transcriptional regulator C-terminal domain-containing protein</fullName>
    </submittedName>
</protein>
<dbReference type="RefSeq" id="WP_149285893.1">
    <property type="nucleotide sequence ID" value="NZ_CP038437.2"/>
</dbReference>
<dbReference type="SUPFAM" id="SSF46689">
    <property type="entry name" value="Homeodomain-like"/>
    <property type="match status" value="1"/>
</dbReference>
<sequence length="194" mass="20867">MTTRASTRNLLIEVGTNLIAEHGYNATGINAVLKEAGVPKGCFYHYFPSKEAFGLAVIEAAAADDEAAIQALLGDSCTAPLERLKAFFAAKKADMVACEHRRGCLIGNLGQEMSAHSDVLRDALDSICRRRERQLAACLQDGQNDGSIRRDIDATALASFILAGWQGALLRSKIVRDGTPLVGFECTLLAFLKP</sequence>
<evidence type="ECO:0000259" key="5">
    <source>
        <dbReference type="PROSITE" id="PS50977"/>
    </source>
</evidence>